<dbReference type="SUPFAM" id="SSF56563">
    <property type="entry name" value="Major capsid protein gp5"/>
    <property type="match status" value="1"/>
</dbReference>
<accession>H5TTQ1</accession>
<dbReference type="STRING" id="1108044.GOOTI_241_00140"/>
<dbReference type="InterPro" id="IPR024455">
    <property type="entry name" value="Phage_capsid"/>
</dbReference>
<dbReference type="Pfam" id="PF05065">
    <property type="entry name" value="Phage_capsid"/>
    <property type="match status" value="1"/>
</dbReference>
<name>H5TTQ1_GORO1</name>
<dbReference type="AlphaFoldDB" id="H5TTQ1"/>
<dbReference type="Proteomes" id="UP000005038">
    <property type="component" value="Unassembled WGS sequence"/>
</dbReference>
<feature type="domain" description="Phage capsid-like C-terminal" evidence="3">
    <location>
        <begin position="132"/>
        <end position="382"/>
    </location>
</feature>
<comment type="caution">
    <text evidence="4">The sequence shown here is derived from an EMBL/GenBank/DDBJ whole genome shotgun (WGS) entry which is preliminary data.</text>
</comment>
<dbReference type="EMBL" id="BAFB01000241">
    <property type="protein sequence ID" value="GAB36859.1"/>
    <property type="molecule type" value="Genomic_DNA"/>
</dbReference>
<evidence type="ECO:0000313" key="4">
    <source>
        <dbReference type="EMBL" id="GAB36859.1"/>
    </source>
</evidence>
<evidence type="ECO:0000313" key="5">
    <source>
        <dbReference type="Proteomes" id="UP000005038"/>
    </source>
</evidence>
<dbReference type="RefSeq" id="WP_007241017.1">
    <property type="nucleotide sequence ID" value="NZ_BAFB01000241.1"/>
</dbReference>
<protein>
    <recommendedName>
        <fullName evidence="3">Phage capsid-like C-terminal domain-containing protein</fullName>
    </recommendedName>
</protein>
<feature type="coiled-coil region" evidence="2">
    <location>
        <begin position="30"/>
        <end position="57"/>
    </location>
</feature>
<organism evidence="4 5">
    <name type="scientific">Gordonia otitidis (strain DSM 44809 / CCUG 52243 / JCM 12355 / NBRC 100426 / IFM 10032)</name>
    <dbReference type="NCBI Taxonomy" id="1108044"/>
    <lineage>
        <taxon>Bacteria</taxon>
        <taxon>Bacillati</taxon>
        <taxon>Actinomycetota</taxon>
        <taxon>Actinomycetes</taxon>
        <taxon>Mycobacteriales</taxon>
        <taxon>Gordoniaceae</taxon>
        <taxon>Gordonia</taxon>
    </lineage>
</organism>
<dbReference type="OrthoDB" id="8444243at2"/>
<sequence>MTTFAERREELIRKGSELIEQRKAAGEELTAEDRTALADYKRQIDEATEQIGKVNADAKIIAAFEKLGGGGGAAPDDGTEPGKGYSRATVKATAKQIVKSIATRNAAVMLDPSATKGTLVLDGGTDVPVLDLVTLPQKPTTLLDALPVRRLTSPTYKYVRQTSRTNNATVVAKGATKPTSSFGFETITGELKVIAHLSDAIDKYVLSDVRDLERVVTGEMQFGLMAGAENQIINGNGTAPNMRGLLSTSGIQTQAYSADITSTIRTAITKLEALGYLPSVIAIRPNDWETIETSVTVGSGEYVMAASPVDRAAMKLWGVPVVLSTALPAGKALLIDKDSVEVLSDSVVAADWDTSTGFAKNEVYLRVESRFELAVTRPMGIVSISTSA</sequence>
<evidence type="ECO:0000256" key="1">
    <source>
        <dbReference type="ARBA" id="ARBA00004328"/>
    </source>
</evidence>
<dbReference type="InterPro" id="IPR054612">
    <property type="entry name" value="Phage_capsid-like_C"/>
</dbReference>
<gene>
    <name evidence="4" type="ORF">GOOTI_241_00140</name>
</gene>
<comment type="subcellular location">
    <subcellularLocation>
        <location evidence="1">Virion</location>
    </subcellularLocation>
</comment>
<keyword evidence="5" id="KW-1185">Reference proteome</keyword>
<reference evidence="4" key="1">
    <citation type="submission" date="2012-02" db="EMBL/GenBank/DDBJ databases">
        <title>Whole genome shotgun sequence of Gordonia otitidis NBRC 100426.</title>
        <authorList>
            <person name="Yoshida I."/>
            <person name="Hosoyama A."/>
            <person name="Tsuchikane K."/>
            <person name="Katsumata H."/>
            <person name="Yamazaki S."/>
            <person name="Fujita N."/>
        </authorList>
    </citation>
    <scope>NUCLEOTIDE SEQUENCE [LARGE SCALE GENOMIC DNA]</scope>
    <source>
        <strain evidence="4">NBRC 100426</strain>
    </source>
</reference>
<dbReference type="NCBIfam" id="TIGR01554">
    <property type="entry name" value="major_cap_HK97"/>
    <property type="match status" value="1"/>
</dbReference>
<dbReference type="Gene3D" id="3.30.2400.10">
    <property type="entry name" value="Major capsid protein gp5"/>
    <property type="match status" value="1"/>
</dbReference>
<evidence type="ECO:0000256" key="2">
    <source>
        <dbReference type="SAM" id="Coils"/>
    </source>
</evidence>
<dbReference type="Gene3D" id="3.30.2320.10">
    <property type="entry name" value="hypothetical protein PF0899 domain"/>
    <property type="match status" value="1"/>
</dbReference>
<proteinExistence type="predicted"/>
<keyword evidence="2" id="KW-0175">Coiled coil</keyword>
<evidence type="ECO:0000259" key="3">
    <source>
        <dbReference type="Pfam" id="PF05065"/>
    </source>
</evidence>